<name>A0A401URM8_9CLOT</name>
<protein>
    <submittedName>
        <fullName evidence="1">Uncharacterized protein</fullName>
    </submittedName>
</protein>
<keyword evidence="2" id="KW-1185">Reference proteome</keyword>
<dbReference type="Proteomes" id="UP000287872">
    <property type="component" value="Unassembled WGS sequence"/>
</dbReference>
<evidence type="ECO:0000313" key="2">
    <source>
        <dbReference type="Proteomes" id="UP000287872"/>
    </source>
</evidence>
<dbReference type="EMBL" id="BHYK01000028">
    <property type="protein sequence ID" value="GCD12184.1"/>
    <property type="molecule type" value="Genomic_DNA"/>
</dbReference>
<evidence type="ECO:0000313" key="1">
    <source>
        <dbReference type="EMBL" id="GCD12184.1"/>
    </source>
</evidence>
<organism evidence="1 2">
    <name type="scientific">Clostridium tagluense</name>
    <dbReference type="NCBI Taxonomy" id="360422"/>
    <lineage>
        <taxon>Bacteria</taxon>
        <taxon>Bacillati</taxon>
        <taxon>Bacillota</taxon>
        <taxon>Clostridia</taxon>
        <taxon>Eubacteriales</taxon>
        <taxon>Clostridiaceae</taxon>
        <taxon>Clostridium</taxon>
    </lineage>
</organism>
<comment type="caution">
    <text evidence="1">The sequence shown here is derived from an EMBL/GenBank/DDBJ whole genome shotgun (WGS) entry which is preliminary data.</text>
</comment>
<proteinExistence type="predicted"/>
<gene>
    <name evidence="1" type="ORF">Ctaglu_38070</name>
</gene>
<reference evidence="1 2" key="1">
    <citation type="submission" date="2018-11" db="EMBL/GenBank/DDBJ databases">
        <title>Genome sequencing and assembly of Clostridium tagluense strain A121.</title>
        <authorList>
            <person name="Murakami T."/>
            <person name="Segawa T."/>
            <person name="Shcherbakova V.A."/>
            <person name="Mori H."/>
            <person name="Yoshimura Y."/>
        </authorList>
    </citation>
    <scope>NUCLEOTIDE SEQUENCE [LARGE SCALE GENOMIC DNA]</scope>
    <source>
        <strain evidence="1 2">A121</strain>
    </source>
</reference>
<dbReference type="AlphaFoldDB" id="A0A401URM8"/>
<sequence>MKKSKILCLALVATMSLGLIAIIYNRKIVGVNNLQSFSKELDPMKFN</sequence>
<accession>A0A401URM8</accession>
<dbReference type="RefSeq" id="WP_185732818.1">
    <property type="nucleotide sequence ID" value="NZ_BHYK01000028.1"/>
</dbReference>